<proteinExistence type="predicted"/>
<gene>
    <name evidence="1" type="ORF">LCGC14_1049250</name>
</gene>
<organism evidence="1">
    <name type="scientific">marine sediment metagenome</name>
    <dbReference type="NCBI Taxonomy" id="412755"/>
    <lineage>
        <taxon>unclassified sequences</taxon>
        <taxon>metagenomes</taxon>
        <taxon>ecological metagenomes</taxon>
    </lineage>
</organism>
<evidence type="ECO:0000313" key="1">
    <source>
        <dbReference type="EMBL" id="KKN09174.1"/>
    </source>
</evidence>
<name>A0A0F9MTS5_9ZZZZ</name>
<comment type="caution">
    <text evidence="1">The sequence shown here is derived from an EMBL/GenBank/DDBJ whole genome shotgun (WGS) entry which is preliminary data.</text>
</comment>
<dbReference type="AlphaFoldDB" id="A0A0F9MTS5"/>
<accession>A0A0F9MTS5</accession>
<reference evidence="1" key="1">
    <citation type="journal article" date="2015" name="Nature">
        <title>Complex archaea that bridge the gap between prokaryotes and eukaryotes.</title>
        <authorList>
            <person name="Spang A."/>
            <person name="Saw J.H."/>
            <person name="Jorgensen S.L."/>
            <person name="Zaremba-Niedzwiedzka K."/>
            <person name="Martijn J."/>
            <person name="Lind A.E."/>
            <person name="van Eijk R."/>
            <person name="Schleper C."/>
            <person name="Guy L."/>
            <person name="Ettema T.J."/>
        </authorList>
    </citation>
    <scope>NUCLEOTIDE SEQUENCE</scope>
</reference>
<dbReference type="EMBL" id="LAZR01004376">
    <property type="protein sequence ID" value="KKN09174.1"/>
    <property type="molecule type" value="Genomic_DNA"/>
</dbReference>
<protein>
    <submittedName>
        <fullName evidence="1">Uncharacterized protein</fullName>
    </submittedName>
</protein>
<sequence length="105" mass="12591">MHFFPFYLFPWWFSTNLIEKISFTFPDWVDTTAMWQKPVERLIPDFFIDNIELNLNIDTKILNNGDIFFEKAKIRKKGLWIKGGQDPAYPLSKLLEIKDIYSKLQ</sequence>